<dbReference type="SUPFAM" id="SSF55418">
    <property type="entry name" value="eIF4e-like"/>
    <property type="match status" value="1"/>
</dbReference>
<dbReference type="PROSITE" id="PS00813">
    <property type="entry name" value="IF4E"/>
    <property type="match status" value="1"/>
</dbReference>
<evidence type="ECO:0000256" key="7">
    <source>
        <dbReference type="RuleBase" id="RU004374"/>
    </source>
</evidence>
<comment type="caution">
    <text evidence="8">The sequence shown here is derived from an EMBL/GenBank/DDBJ whole genome shotgun (WGS) entry which is preliminary data.</text>
</comment>
<keyword evidence="4 7" id="KW-0694">RNA-binding</keyword>
<proteinExistence type="inferred from homology"/>
<dbReference type="FunCoup" id="A0A2J7Q7I4">
    <property type="interactions" value="1704"/>
</dbReference>
<dbReference type="STRING" id="105785.A0A2J7Q7I4"/>
<keyword evidence="9" id="KW-1185">Reference proteome</keyword>
<dbReference type="GO" id="GO:0003743">
    <property type="term" value="F:translation initiation factor activity"/>
    <property type="evidence" value="ECO:0007669"/>
    <property type="project" value="UniProtKB-KW"/>
</dbReference>
<dbReference type="GO" id="GO:0000340">
    <property type="term" value="F:RNA 7-methylguanosine cap binding"/>
    <property type="evidence" value="ECO:0007669"/>
    <property type="project" value="UniProtKB-ARBA"/>
</dbReference>
<dbReference type="InterPro" id="IPR023398">
    <property type="entry name" value="TIF_eIF4e-like"/>
</dbReference>
<keyword evidence="5 7" id="KW-0648">Protein biosynthesis</keyword>
<dbReference type="GO" id="GO:0006417">
    <property type="term" value="P:regulation of translation"/>
    <property type="evidence" value="ECO:0007669"/>
    <property type="project" value="UniProtKB-KW"/>
</dbReference>
<dbReference type="PANTHER" id="PTHR11960:SF8">
    <property type="entry name" value="EUKARYOTIC TRANSLATION INITIATION FACTOR 4E1-RELATED"/>
    <property type="match status" value="1"/>
</dbReference>
<dbReference type="AlphaFoldDB" id="A0A2J7Q7I4"/>
<keyword evidence="3" id="KW-0810">Translation regulation</keyword>
<dbReference type="Proteomes" id="UP000235965">
    <property type="component" value="Unassembled WGS sequence"/>
</dbReference>
<protein>
    <recommendedName>
        <fullName evidence="6">eIF-4F 25 kDa subunit</fullName>
    </recommendedName>
</protein>
<dbReference type="Gene3D" id="3.30.760.10">
    <property type="entry name" value="RNA Cap, Translation Initiation Factor Eif4e"/>
    <property type="match status" value="1"/>
</dbReference>
<evidence type="ECO:0000313" key="8">
    <source>
        <dbReference type="EMBL" id="PNF24542.1"/>
    </source>
</evidence>
<keyword evidence="2 7" id="KW-0396">Initiation factor</keyword>
<reference evidence="8 9" key="1">
    <citation type="submission" date="2017-12" db="EMBL/GenBank/DDBJ databases">
        <title>Hemimetabolous genomes reveal molecular basis of termite eusociality.</title>
        <authorList>
            <person name="Harrison M.C."/>
            <person name="Jongepier E."/>
            <person name="Robertson H.M."/>
            <person name="Arning N."/>
            <person name="Bitard-Feildel T."/>
            <person name="Chao H."/>
            <person name="Childers C.P."/>
            <person name="Dinh H."/>
            <person name="Doddapaneni H."/>
            <person name="Dugan S."/>
            <person name="Gowin J."/>
            <person name="Greiner C."/>
            <person name="Han Y."/>
            <person name="Hu H."/>
            <person name="Hughes D.S.T."/>
            <person name="Huylmans A.-K."/>
            <person name="Kemena C."/>
            <person name="Kremer L.P.M."/>
            <person name="Lee S.L."/>
            <person name="Lopez-Ezquerra A."/>
            <person name="Mallet L."/>
            <person name="Monroy-Kuhn J.M."/>
            <person name="Moser A."/>
            <person name="Murali S.C."/>
            <person name="Muzny D.M."/>
            <person name="Otani S."/>
            <person name="Piulachs M.-D."/>
            <person name="Poelchau M."/>
            <person name="Qu J."/>
            <person name="Schaub F."/>
            <person name="Wada-Katsumata A."/>
            <person name="Worley K.C."/>
            <person name="Xie Q."/>
            <person name="Ylla G."/>
            <person name="Poulsen M."/>
            <person name="Gibbs R.A."/>
            <person name="Schal C."/>
            <person name="Richards S."/>
            <person name="Belles X."/>
            <person name="Korb J."/>
            <person name="Bornberg-Bauer E."/>
        </authorList>
    </citation>
    <scope>NUCLEOTIDE SEQUENCE [LARGE SCALE GENOMIC DNA]</scope>
    <source>
        <tissue evidence="8">Whole body</tissue>
    </source>
</reference>
<dbReference type="EMBL" id="NEVH01017442">
    <property type="protein sequence ID" value="PNF24542.1"/>
    <property type="molecule type" value="Genomic_DNA"/>
</dbReference>
<dbReference type="Pfam" id="PF01652">
    <property type="entry name" value="IF4E"/>
    <property type="match status" value="1"/>
</dbReference>
<dbReference type="OrthoDB" id="590761at2759"/>
<organism evidence="8 9">
    <name type="scientific">Cryptotermes secundus</name>
    <dbReference type="NCBI Taxonomy" id="105785"/>
    <lineage>
        <taxon>Eukaryota</taxon>
        <taxon>Metazoa</taxon>
        <taxon>Ecdysozoa</taxon>
        <taxon>Arthropoda</taxon>
        <taxon>Hexapoda</taxon>
        <taxon>Insecta</taxon>
        <taxon>Pterygota</taxon>
        <taxon>Neoptera</taxon>
        <taxon>Polyneoptera</taxon>
        <taxon>Dictyoptera</taxon>
        <taxon>Blattodea</taxon>
        <taxon>Blattoidea</taxon>
        <taxon>Termitoidae</taxon>
        <taxon>Kalotermitidae</taxon>
        <taxon>Cryptotermitinae</taxon>
        <taxon>Cryptotermes</taxon>
    </lineage>
</organism>
<evidence type="ECO:0000256" key="6">
    <source>
        <dbReference type="ARBA" id="ARBA00032656"/>
    </source>
</evidence>
<dbReference type="InterPro" id="IPR019770">
    <property type="entry name" value="TIF_eIF_4E_CS"/>
</dbReference>
<evidence type="ECO:0000313" key="9">
    <source>
        <dbReference type="Proteomes" id="UP000235965"/>
    </source>
</evidence>
<accession>A0A2J7Q7I4</accession>
<evidence type="ECO:0000256" key="2">
    <source>
        <dbReference type="ARBA" id="ARBA00022540"/>
    </source>
</evidence>
<evidence type="ECO:0000256" key="3">
    <source>
        <dbReference type="ARBA" id="ARBA00022845"/>
    </source>
</evidence>
<evidence type="ECO:0000256" key="5">
    <source>
        <dbReference type="ARBA" id="ARBA00022917"/>
    </source>
</evidence>
<dbReference type="PANTHER" id="PTHR11960">
    <property type="entry name" value="EUKARYOTIC TRANSLATION INITIATION FACTOR 4E RELATED"/>
    <property type="match status" value="1"/>
</dbReference>
<sequence>MAGNKLEEMENVEKEEDGVEDLLPELQIKHPLQNTWTLWYYENDRNKTWEENQREIISFDTAEDFWSLYNHIKMASDLHQGCDYSLFKKGIRPMWEDDANKQGGRWLINLAKNQRANELDKYWLEILLCMIGEAFDENSEDICGAVVNVRSKGDKIGVWTADAQKSQSVMEIGRKLKQRLNIGRNVTIGYQIHKDTMVKAGSVTKNTYTV</sequence>
<evidence type="ECO:0000256" key="4">
    <source>
        <dbReference type="ARBA" id="ARBA00022884"/>
    </source>
</evidence>
<dbReference type="GO" id="GO:0016281">
    <property type="term" value="C:eukaryotic translation initiation factor 4F complex"/>
    <property type="evidence" value="ECO:0007669"/>
    <property type="project" value="TreeGrafter"/>
</dbReference>
<comment type="similarity">
    <text evidence="1 7">Belongs to the eukaryotic initiation factor 4E family.</text>
</comment>
<dbReference type="InParanoid" id="A0A2J7Q7I4"/>
<gene>
    <name evidence="8" type="primary">eif4e</name>
    <name evidence="8" type="ORF">B7P43_G05400</name>
</gene>
<dbReference type="InterPro" id="IPR001040">
    <property type="entry name" value="TIF_eIF_4E"/>
</dbReference>
<evidence type="ECO:0000256" key="1">
    <source>
        <dbReference type="ARBA" id="ARBA00009860"/>
    </source>
</evidence>
<name>A0A2J7Q7I4_9NEOP</name>